<keyword evidence="2" id="KW-1185">Reference proteome</keyword>
<sequence>MADTNNGFFGGVSNWWDQNFVQPTEGAYQGLPGVTPAYKNSTGVITPNGAATPVAGGFQPIVNSNTAQVDNWTPRNNNFAAPQTANSVSPGTQPALFAPQTQGGIATPGTVGTDPSIFQAIGNHTDGSWVGNPNIASVGTNPQQASFLSGVGDTLSGGWDAIGGMQGLSQGLGALSGIGQTYMGFQQLGLAEDQFNFTRNAWQQDYDMRLADYNRQVSRQEDRDAALAR</sequence>
<name>A0A1J0GV49_9CAUD</name>
<evidence type="ECO:0000313" key="2">
    <source>
        <dbReference type="Proteomes" id="UP000225978"/>
    </source>
</evidence>
<dbReference type="Proteomes" id="UP000225978">
    <property type="component" value="Segment"/>
</dbReference>
<evidence type="ECO:0008006" key="3">
    <source>
        <dbReference type="Google" id="ProtNLM"/>
    </source>
</evidence>
<proteinExistence type="predicted"/>
<protein>
    <recommendedName>
        <fullName evidence="3">Coil containing protein</fullName>
    </recommendedName>
</protein>
<organism evidence="1 2">
    <name type="scientific">Vibrio phage vB_VspP_pVa5</name>
    <dbReference type="NCBI Taxonomy" id="1913109"/>
    <lineage>
        <taxon>Viruses</taxon>
        <taxon>Duplodnaviria</taxon>
        <taxon>Heunggongvirae</taxon>
        <taxon>Uroviricota</taxon>
        <taxon>Caudoviricetes</taxon>
        <taxon>Schitoviridae</taxon>
        <taxon>Pontosvirinae</taxon>
        <taxon>Galateavirus</taxon>
        <taxon>Galateavirus PVA5</taxon>
    </lineage>
</organism>
<reference evidence="1 2" key="1">
    <citation type="journal article" date="2017" name="Viruses">
        <title>Stumbling across the Same Phage: Comparative Genomics of Widespread Temperate Phages Infecting the Fish Pathogen Vibrio anguillarum.</title>
        <authorList>
            <person name="Kalatzis P.G."/>
            <person name="Rorbo N.I."/>
            <person name="Castillo D."/>
            <person name="Mauritzen J.J."/>
            <person name="Jorgensen J."/>
            <person name="Kokkari C."/>
            <person name="Zhang F."/>
            <person name="Katharios P."/>
            <person name="Middelboe M."/>
        </authorList>
    </citation>
    <scope>NUCLEOTIDE SEQUENCE [LARGE SCALE GENOMIC DNA]</scope>
</reference>
<dbReference type="EMBL" id="KX889068">
    <property type="protein sequence ID" value="APC46051.1"/>
    <property type="molecule type" value="Genomic_DNA"/>
</dbReference>
<accession>A0A1J0GV49</accession>
<gene>
    <name evidence="1" type="ORF">vBVspPpVa5_0023</name>
</gene>
<evidence type="ECO:0000313" key="1">
    <source>
        <dbReference type="EMBL" id="APC46051.1"/>
    </source>
</evidence>